<dbReference type="RefSeq" id="WP_058442885.1">
    <property type="nucleotide sequence ID" value="NZ_CAAAHU010000012.1"/>
</dbReference>
<evidence type="ECO:0000313" key="3">
    <source>
        <dbReference type="Proteomes" id="UP000054742"/>
    </source>
</evidence>
<evidence type="ECO:0000256" key="1">
    <source>
        <dbReference type="SAM" id="MobiDB-lite"/>
    </source>
</evidence>
<reference evidence="2 3" key="1">
    <citation type="submission" date="2015-11" db="EMBL/GenBank/DDBJ databases">
        <title>Genomic analysis of 38 Legionella species identifies large and diverse effector repertoires.</title>
        <authorList>
            <person name="Burstein D."/>
            <person name="Amaro F."/>
            <person name="Zusman T."/>
            <person name="Lifshitz Z."/>
            <person name="Cohen O."/>
            <person name="Gilbert J.A."/>
            <person name="Pupko T."/>
            <person name="Shuman H.A."/>
            <person name="Segal G."/>
        </authorList>
    </citation>
    <scope>NUCLEOTIDE SEQUENCE [LARGE SCALE GENOMIC DNA]</scope>
    <source>
        <strain evidence="2 3">ATCC 43878</strain>
    </source>
</reference>
<feature type="region of interest" description="Disordered" evidence="1">
    <location>
        <begin position="1532"/>
        <end position="1555"/>
    </location>
</feature>
<dbReference type="STRING" id="29422.Lbru_2922"/>
<dbReference type="OrthoDB" id="5647347at2"/>
<name>A0A0W0S018_9GAMM</name>
<keyword evidence="3" id="KW-1185">Reference proteome</keyword>
<accession>A0A0W0S018</accession>
<dbReference type="Proteomes" id="UP000054742">
    <property type="component" value="Unassembled WGS sequence"/>
</dbReference>
<dbReference type="PATRIC" id="fig|29422.6.peg.3098"/>
<sequence length="1555" mass="178063">MIERYLRLLDNFKEQDIAKFLKDLQSKILLHLDSRHFSDKIKPFFRIVNTEGEPFSNFAAEPKQIVQIKQVINALYHAQLAFEDLQSVNFRDRDKPIADLKRLYWSTIEHGYTASYLLTHLDIDFNEILGSEIQQAIKLLEPIKAFADEHKDGAIEFTSTLKNYPIGNRAGWASGIAIAQMKPNGGNYDYDFLAHFGAVLPGYIQQLTLYLQHYGPQISTYQPTIDKAKLDDLQEEAFKLLKSIENLQSGDIFLSFKAINYIRIVREIITLSMSSLEQIGYANESSQQVVRHNMRKLKYDLLPTLFSLADRIEDQALLTPGTLSTPMLTHIKPLYELLGIYASKIVDFSVEGEELLAIEDAHFIETRLEHTRERIAAAKWDLTKQQLAQKAFTSFFLIIDNPEYTGYSLLNLPQEIKESLKSNYKLLLPYIKRFNPELANLITRDLVEENTLSRQFLRPWHWLTGTAGPVAITSLEPLKTQLQSELTKDEVTQKFHIALNEDIIKFVHTQSNTSIFPYQEKSQLKNYDEAKVLGVDPKAKEQQFLHFKQDSENVWVGEQAALTFEQTQMLYRHYEKRESQLGEAFEAFQQFLTILAEPSPKPLHKIKDAKLKEKLRGLYSLFQPYFIESQSNHKQALQQDKAIIDILSENSLLPKREVTKAKVTIDCFTPDKASNAMAHIICSRSFCSDKAQQFKQLAEQKYLTKIESQVLSPDKTVEQRENFLIKHTNYSQAVASYRDSLFQLTDIFNKALKQKLQPSSKGIPFPEIENDEQSLSETKQSIAIKRIFNSLYHLEQICLELEKLNQKSYQTTYVYHLIQAKSHIDELVHHTQNLIADPHFSLLATELKDKALVVYHAFLEQKDTYAVGSDDVDLQHPKYQDRQVKYTGLWYTLHTFMLIPEHVKALVNNKNLSEETKAAVNLRTKKAAINIEGIIDSSNSYFKLFLETPTMYRLYRELKVKLTEFTQLSHEAAIAHLEELNGDLFVRILTEADQWEEKLGLKPGLLADPMKAVLDEFHQGLLEPLGLKSQEHIALVSNLAPICERLESAKTRKRTAEKKLFLNDTAPLPEIKLEELTTDKYAVSKASLVDKYTLINALIKEMKGYVGLHYGLPANPLVVELNEQRLLKLYTAALPILLEEKKHLLLPFRHIEGDYRQVENFLQSHVKPPPAASVEVPKDTPKTSELTEDESYIEMKTFATETASGTKEPLSSESVDEQETSFVPITAFISLDEPKKDHSTKTSAPPQKDTKPAIANIKQLASAVLAYYQGCNNSIKFEIETLDERINYLEELKDKQEELSTKFIEEYTQKAFARELRLATSRHIGLLHMRDEYNQALKDYLQTTAIEIMTQSKSAQDIDAEIKRLLGARVREFDRINFPKYVQFEGVRSVLEQFNAYFSKTNQAIQRGSSFFESAGTLDKKIQIIDGLSKIASNRNLSVEKRLADIKAEVKKGSFITDMLAYHHYDTFSFAWLAQCVISLLSALHLYTPKHKLLMQRLEDAVTTPVSQRAALRRFSIFETLNPTNVRAYDLPPPVVPDNEGVSLDNEDAPANAAP</sequence>
<dbReference type="EMBL" id="LNXV01000036">
    <property type="protein sequence ID" value="KTC76815.1"/>
    <property type="molecule type" value="Genomic_DNA"/>
</dbReference>
<proteinExistence type="predicted"/>
<organism evidence="2 3">
    <name type="scientific">Legionella brunensis</name>
    <dbReference type="NCBI Taxonomy" id="29422"/>
    <lineage>
        <taxon>Bacteria</taxon>
        <taxon>Pseudomonadati</taxon>
        <taxon>Pseudomonadota</taxon>
        <taxon>Gammaproteobacteria</taxon>
        <taxon>Legionellales</taxon>
        <taxon>Legionellaceae</taxon>
        <taxon>Legionella</taxon>
    </lineage>
</organism>
<gene>
    <name evidence="2" type="primary">sdhA_1</name>
    <name evidence="2" type="ORF">Lbru_2922</name>
</gene>
<evidence type="ECO:0000313" key="2">
    <source>
        <dbReference type="EMBL" id="KTC76815.1"/>
    </source>
</evidence>
<protein>
    <submittedName>
        <fullName evidence="2">SdhA, substrate of the Dot/Icm system</fullName>
    </submittedName>
</protein>
<comment type="caution">
    <text evidence="2">The sequence shown here is derived from an EMBL/GenBank/DDBJ whole genome shotgun (WGS) entry which is preliminary data.</text>
</comment>